<sequence length="97" mass="11561">MNEYELAFEVSKKDSDKVYEKVAHIDLKEYQHSYEGRVSRLGELYSRSELNPKIRPLKEQFIFENITKSMDENEELSSLIDPLVDEIDKYLIETKDR</sequence>
<comment type="caution">
    <text evidence="1">The sequence shown here is derived from an EMBL/GenBank/DDBJ whole genome shotgun (WGS) entry which is preliminary data.</text>
</comment>
<keyword evidence="2" id="KW-1185">Reference proteome</keyword>
<dbReference type="RefSeq" id="WP_202751342.1">
    <property type="nucleotide sequence ID" value="NZ_JAESWC010000024.1"/>
</dbReference>
<proteinExistence type="predicted"/>
<gene>
    <name evidence="1" type="ORF">JK636_23015</name>
</gene>
<name>A0ABS1TGS7_9CLOT</name>
<organism evidence="1 2">
    <name type="scientific">Clostridium rhizosphaerae</name>
    <dbReference type="NCBI Taxonomy" id="2803861"/>
    <lineage>
        <taxon>Bacteria</taxon>
        <taxon>Bacillati</taxon>
        <taxon>Bacillota</taxon>
        <taxon>Clostridia</taxon>
        <taxon>Eubacteriales</taxon>
        <taxon>Clostridiaceae</taxon>
        <taxon>Clostridium</taxon>
    </lineage>
</organism>
<evidence type="ECO:0000313" key="2">
    <source>
        <dbReference type="Proteomes" id="UP000632377"/>
    </source>
</evidence>
<dbReference type="EMBL" id="JAESWC010000024">
    <property type="protein sequence ID" value="MBL4938579.1"/>
    <property type="molecule type" value="Genomic_DNA"/>
</dbReference>
<accession>A0ABS1TGS7</accession>
<dbReference type="Proteomes" id="UP000632377">
    <property type="component" value="Unassembled WGS sequence"/>
</dbReference>
<protein>
    <submittedName>
        <fullName evidence="1">Uncharacterized protein</fullName>
    </submittedName>
</protein>
<reference evidence="1 2" key="1">
    <citation type="submission" date="2021-01" db="EMBL/GenBank/DDBJ databases">
        <title>Genome public.</title>
        <authorList>
            <person name="Liu C."/>
            <person name="Sun Q."/>
        </authorList>
    </citation>
    <scope>NUCLEOTIDE SEQUENCE [LARGE SCALE GENOMIC DNA]</scope>
    <source>
        <strain evidence="1 2">YIM B02515</strain>
    </source>
</reference>
<evidence type="ECO:0000313" key="1">
    <source>
        <dbReference type="EMBL" id="MBL4938579.1"/>
    </source>
</evidence>